<keyword evidence="2" id="KW-1185">Reference proteome</keyword>
<sequence length="21" mass="2463">MITRSRFSSACTRLTLMWTSN</sequence>
<comment type="caution">
    <text evidence="1">The sequence shown here is derived from an EMBL/GenBank/DDBJ whole genome shotgun (WGS) entry which is preliminary data.</text>
</comment>
<accession>A0A1S7TIC1</accession>
<evidence type="ECO:0000313" key="1">
    <source>
        <dbReference type="EMBL" id="CVI54332.1"/>
    </source>
</evidence>
<dbReference type="AlphaFoldDB" id="A0A1S7TIC1"/>
<evidence type="ECO:0000313" key="2">
    <source>
        <dbReference type="Proteomes" id="UP000192140"/>
    </source>
</evidence>
<proteinExistence type="predicted"/>
<protein>
    <submittedName>
        <fullName evidence="1">Uncharacterized protein</fullName>
    </submittedName>
</protein>
<gene>
    <name evidence="1" type="ORF">AGR7A_Cc10040</name>
</gene>
<name>A0A1S7TIC1_9HYPH</name>
<organism evidence="1 2">
    <name type="scientific">Agrobacterium deltaense NCPPB 1641</name>
    <dbReference type="NCBI Taxonomy" id="1183425"/>
    <lineage>
        <taxon>Bacteria</taxon>
        <taxon>Pseudomonadati</taxon>
        <taxon>Pseudomonadota</taxon>
        <taxon>Alphaproteobacteria</taxon>
        <taxon>Hyphomicrobiales</taxon>
        <taxon>Rhizobiaceae</taxon>
        <taxon>Rhizobium/Agrobacterium group</taxon>
        <taxon>Agrobacterium</taxon>
    </lineage>
</organism>
<dbReference type="Proteomes" id="UP000192140">
    <property type="component" value="Unassembled WGS sequence"/>
</dbReference>
<reference evidence="1" key="1">
    <citation type="submission" date="2016-01" db="EMBL/GenBank/DDBJ databases">
        <authorList>
            <person name="Regsiter A."/>
            <person name="william w."/>
        </authorList>
    </citation>
    <scope>NUCLEOTIDE SEQUENCE</scope>
    <source>
        <strain evidence="1">NCPPB 1641</strain>
    </source>
</reference>
<dbReference type="EMBL" id="FCNP01000001">
    <property type="protein sequence ID" value="CVI54332.1"/>
    <property type="molecule type" value="Genomic_DNA"/>
</dbReference>